<dbReference type="AlphaFoldDB" id="A0A176WAI0"/>
<dbReference type="Gene3D" id="3.30.1370.210">
    <property type="match status" value="1"/>
</dbReference>
<feature type="zinc finger region" description="C3H1-type" evidence="1">
    <location>
        <begin position="101"/>
        <end position="129"/>
    </location>
</feature>
<dbReference type="GO" id="GO:0008270">
    <property type="term" value="F:zinc ion binding"/>
    <property type="evidence" value="ECO:0007669"/>
    <property type="project" value="UniProtKB-KW"/>
</dbReference>
<dbReference type="EMBL" id="LVLJ01001351">
    <property type="protein sequence ID" value="OAE30168.1"/>
    <property type="molecule type" value="Genomic_DNA"/>
</dbReference>
<protein>
    <recommendedName>
        <fullName evidence="2">C3H1-type domain-containing protein</fullName>
    </recommendedName>
</protein>
<keyword evidence="1" id="KW-0479">Metal-binding</keyword>
<keyword evidence="1" id="KW-0862">Zinc</keyword>
<keyword evidence="4" id="KW-1185">Reference proteome</keyword>
<proteinExistence type="predicted"/>
<dbReference type="Proteomes" id="UP000077202">
    <property type="component" value="Unassembled WGS sequence"/>
</dbReference>
<reference evidence="3" key="1">
    <citation type="submission" date="2016-03" db="EMBL/GenBank/DDBJ databases">
        <title>Mechanisms controlling the formation of the plant cell surface in tip-growing cells are functionally conserved among land plants.</title>
        <authorList>
            <person name="Honkanen S."/>
            <person name="Jones V.A."/>
            <person name="Morieri G."/>
            <person name="Champion C."/>
            <person name="Hetherington A.J."/>
            <person name="Kelly S."/>
            <person name="Saint-Marcoux D."/>
            <person name="Proust H."/>
            <person name="Prescott H."/>
            <person name="Dolan L."/>
        </authorList>
    </citation>
    <scope>NUCLEOTIDE SEQUENCE [LARGE SCALE GENOMIC DNA]</scope>
    <source>
        <tissue evidence="3">Whole gametophyte</tissue>
    </source>
</reference>
<evidence type="ECO:0000259" key="2">
    <source>
        <dbReference type="PROSITE" id="PS50103"/>
    </source>
</evidence>
<evidence type="ECO:0000313" key="4">
    <source>
        <dbReference type="Proteomes" id="UP000077202"/>
    </source>
</evidence>
<feature type="domain" description="C3H1-type" evidence="2">
    <location>
        <begin position="101"/>
        <end position="129"/>
    </location>
</feature>
<accession>A0A176WAI0</accession>
<dbReference type="PROSITE" id="PS50103">
    <property type="entry name" value="ZF_C3H1"/>
    <property type="match status" value="1"/>
</dbReference>
<gene>
    <name evidence="3" type="ORF">AXG93_4295s1230</name>
</gene>
<keyword evidence="1" id="KW-0863">Zinc-finger</keyword>
<evidence type="ECO:0000313" key="3">
    <source>
        <dbReference type="EMBL" id="OAE30168.1"/>
    </source>
</evidence>
<organism evidence="3 4">
    <name type="scientific">Marchantia polymorpha subsp. ruderalis</name>
    <dbReference type="NCBI Taxonomy" id="1480154"/>
    <lineage>
        <taxon>Eukaryota</taxon>
        <taxon>Viridiplantae</taxon>
        <taxon>Streptophyta</taxon>
        <taxon>Embryophyta</taxon>
        <taxon>Marchantiophyta</taxon>
        <taxon>Marchantiopsida</taxon>
        <taxon>Marchantiidae</taxon>
        <taxon>Marchantiales</taxon>
        <taxon>Marchantiaceae</taxon>
        <taxon>Marchantia</taxon>
    </lineage>
</organism>
<evidence type="ECO:0000256" key="1">
    <source>
        <dbReference type="PROSITE-ProRule" id="PRU00723"/>
    </source>
</evidence>
<sequence length="267" mass="29836">MTKGIRKSSSSKCERISLTAITLSMQLSLPFFRVDAESRGHDFFSLAQLLLQETAGIETAPQLGYQPDSLRSPQNLVLGPTRLSAPPISVPAPLSIKSTTRPSIEVCRDYVRGRCSRDAEDCRFAHHNPTGGDGEYVIISVGPTPLAVEHYDPGPFDAPLSNYAARLYEHQAAKRMRIEEHAGDPHRRCSPGPITVERSSKRFIVQGLELPYIQHQLHFLFSILKAALFMIRTNYRFVGTFCIISVPETQHADMSTQRDIRRLSTTT</sequence>
<name>A0A176WAI0_MARPO</name>
<comment type="caution">
    <text evidence="3">The sequence shown here is derived from an EMBL/GenBank/DDBJ whole genome shotgun (WGS) entry which is preliminary data.</text>
</comment>
<dbReference type="InterPro" id="IPR000571">
    <property type="entry name" value="Znf_CCCH"/>
</dbReference>